<protein>
    <recommendedName>
        <fullName evidence="1">PilZ domain-containing protein</fullName>
    </recommendedName>
</protein>
<dbReference type="EMBL" id="CP015839">
    <property type="protein sequence ID" value="ANG64248.1"/>
    <property type="molecule type" value="Genomic_DNA"/>
</dbReference>
<name>A0A1A9F2Y3_9GAMM</name>
<dbReference type="SUPFAM" id="SSF141371">
    <property type="entry name" value="PilZ domain-like"/>
    <property type="match status" value="1"/>
</dbReference>
<dbReference type="InterPro" id="IPR009875">
    <property type="entry name" value="PilZ_domain"/>
</dbReference>
<dbReference type="KEGG" id="mars:A8C75_18385"/>
<accession>A0A1A9F2Y3</accession>
<dbReference type="Gene3D" id="2.40.10.220">
    <property type="entry name" value="predicted glycosyltransferase like domains"/>
    <property type="match status" value="1"/>
</dbReference>
<evidence type="ECO:0000313" key="3">
    <source>
        <dbReference type="Proteomes" id="UP000078070"/>
    </source>
</evidence>
<dbReference type="AlphaFoldDB" id="A0A1A9F2Y3"/>
<gene>
    <name evidence="2" type="ORF">A8C75_18385</name>
</gene>
<dbReference type="RefSeq" id="WP_067385693.1">
    <property type="nucleotide sequence ID" value="NZ_CP015839.1"/>
</dbReference>
<evidence type="ECO:0000313" key="2">
    <source>
        <dbReference type="EMBL" id="ANG64248.1"/>
    </source>
</evidence>
<evidence type="ECO:0000259" key="1">
    <source>
        <dbReference type="Pfam" id="PF07238"/>
    </source>
</evidence>
<dbReference type="Proteomes" id="UP000078070">
    <property type="component" value="Chromosome"/>
</dbReference>
<dbReference type="OrthoDB" id="5567283at2"/>
<reference evidence="2 3" key="2">
    <citation type="journal article" date="2018" name="Int. J. Syst. Evol. Microbiol.">
        <title>Marinobacterium aestuarii sp. nov., a benzene-degrading marine bacterium isolated from estuary sediment.</title>
        <authorList>
            <person name="Bae S.S."/>
            <person name="Jung J."/>
            <person name="Chung D."/>
            <person name="Baek K."/>
        </authorList>
    </citation>
    <scope>NUCLEOTIDE SEQUENCE [LARGE SCALE GENOMIC DNA]</scope>
    <source>
        <strain evidence="2 3">ST58-10</strain>
    </source>
</reference>
<dbReference type="GO" id="GO:0035438">
    <property type="term" value="F:cyclic-di-GMP binding"/>
    <property type="evidence" value="ECO:0007669"/>
    <property type="project" value="InterPro"/>
</dbReference>
<reference evidence="3" key="1">
    <citation type="submission" date="2016-05" db="EMBL/GenBank/DDBJ databases">
        <authorList>
            <person name="Baek K."/>
            <person name="Yang S.-J."/>
        </authorList>
    </citation>
    <scope>NUCLEOTIDE SEQUENCE [LARGE SCALE GENOMIC DNA]</scope>
    <source>
        <strain evidence="3">ST58-10</strain>
    </source>
</reference>
<dbReference type="Pfam" id="PF07238">
    <property type="entry name" value="PilZ"/>
    <property type="match status" value="1"/>
</dbReference>
<sequence length="119" mass="13131">MNVDMRLHPRVEVDLPAELEPFRGDCLDVRVIHLSLSGVLVEGNAELEALLGARPGVAAGAPLELNLHFGLEQESVHCHCRMIHSRRLAQDRFQVGMKILSIPNASQGLLSRYIAAQMN</sequence>
<dbReference type="STRING" id="1821621.A8C75_18385"/>
<organism evidence="2 3">
    <name type="scientific">Marinobacterium aestuarii</name>
    <dbReference type="NCBI Taxonomy" id="1821621"/>
    <lineage>
        <taxon>Bacteria</taxon>
        <taxon>Pseudomonadati</taxon>
        <taxon>Pseudomonadota</taxon>
        <taxon>Gammaproteobacteria</taxon>
        <taxon>Oceanospirillales</taxon>
        <taxon>Oceanospirillaceae</taxon>
        <taxon>Marinobacterium</taxon>
    </lineage>
</organism>
<proteinExistence type="predicted"/>
<feature type="domain" description="PilZ" evidence="1">
    <location>
        <begin position="6"/>
        <end position="115"/>
    </location>
</feature>
<keyword evidence="3" id="KW-1185">Reference proteome</keyword>